<dbReference type="Proteomes" id="UP000499080">
    <property type="component" value="Unassembled WGS sequence"/>
</dbReference>
<reference evidence="1 2" key="1">
    <citation type="journal article" date="2019" name="Sci. Rep.">
        <title>Orb-weaving spider Araneus ventricosus genome elucidates the spidroin gene catalogue.</title>
        <authorList>
            <person name="Kono N."/>
            <person name="Nakamura H."/>
            <person name="Ohtoshi R."/>
            <person name="Moran D.A.P."/>
            <person name="Shinohara A."/>
            <person name="Yoshida Y."/>
            <person name="Fujiwara M."/>
            <person name="Mori M."/>
            <person name="Tomita M."/>
            <person name="Arakawa K."/>
        </authorList>
    </citation>
    <scope>NUCLEOTIDE SEQUENCE [LARGE SCALE GENOMIC DNA]</scope>
</reference>
<evidence type="ECO:0000313" key="2">
    <source>
        <dbReference type="Proteomes" id="UP000499080"/>
    </source>
</evidence>
<dbReference type="OrthoDB" id="7444419at2759"/>
<organism evidence="1 2">
    <name type="scientific">Araneus ventricosus</name>
    <name type="common">Orbweaver spider</name>
    <name type="synonym">Epeira ventricosa</name>
    <dbReference type="NCBI Taxonomy" id="182803"/>
    <lineage>
        <taxon>Eukaryota</taxon>
        <taxon>Metazoa</taxon>
        <taxon>Ecdysozoa</taxon>
        <taxon>Arthropoda</taxon>
        <taxon>Chelicerata</taxon>
        <taxon>Arachnida</taxon>
        <taxon>Araneae</taxon>
        <taxon>Araneomorphae</taxon>
        <taxon>Entelegynae</taxon>
        <taxon>Araneoidea</taxon>
        <taxon>Araneidae</taxon>
        <taxon>Araneus</taxon>
    </lineage>
</organism>
<accession>A0A4Y2WFH7</accession>
<keyword evidence="2" id="KW-1185">Reference proteome</keyword>
<name>A0A4Y2WFH7_ARAVE</name>
<gene>
    <name evidence="1" type="ORF">AVEN_170974_1</name>
</gene>
<comment type="caution">
    <text evidence="1">The sequence shown here is derived from an EMBL/GenBank/DDBJ whole genome shotgun (WGS) entry which is preliminary data.</text>
</comment>
<dbReference type="AlphaFoldDB" id="A0A4Y2WFH7"/>
<dbReference type="EMBL" id="BGPR01059134">
    <property type="protein sequence ID" value="GBO35182.1"/>
    <property type="molecule type" value="Genomic_DNA"/>
</dbReference>
<evidence type="ECO:0000313" key="1">
    <source>
        <dbReference type="EMBL" id="GBO35182.1"/>
    </source>
</evidence>
<protein>
    <submittedName>
        <fullName evidence="1">Uncharacterized protein</fullName>
    </submittedName>
</protein>
<proteinExistence type="predicted"/>
<sequence>MNYQINVNILLPKLDKESRKLFESSLETSDVPKLDNFLNFLEKRSLVIESISRDPGVKGSKNATLPPRRYQSFLMNSRSLPKNPGKSVICAEVDEMRYLPSAGCARSLFSFSKS</sequence>